<evidence type="ECO:0000313" key="2">
    <source>
        <dbReference type="Proteomes" id="UP001156102"/>
    </source>
</evidence>
<keyword evidence="2" id="KW-1185">Reference proteome</keyword>
<reference evidence="1" key="1">
    <citation type="submission" date="2022-07" db="EMBL/GenBank/DDBJ databases">
        <authorList>
            <person name="Li W.-J."/>
            <person name="Deng Q.-Q."/>
        </authorList>
    </citation>
    <scope>NUCLEOTIDE SEQUENCE</scope>
    <source>
        <strain evidence="1">SYSU M60031</strain>
    </source>
</reference>
<comment type="caution">
    <text evidence="1">The sequence shown here is derived from an EMBL/GenBank/DDBJ whole genome shotgun (WGS) entry which is preliminary data.</text>
</comment>
<dbReference type="RefSeq" id="WP_254758737.1">
    <property type="nucleotide sequence ID" value="NZ_JANCLT010000004.1"/>
</dbReference>
<evidence type="ECO:0000313" key="1">
    <source>
        <dbReference type="EMBL" id="MCP8968823.1"/>
    </source>
</evidence>
<dbReference type="AlphaFoldDB" id="A0AA41X7Y5"/>
<dbReference type="EMBL" id="JANCLT010000004">
    <property type="protein sequence ID" value="MCP8968823.1"/>
    <property type="molecule type" value="Genomic_DNA"/>
</dbReference>
<name>A0AA41X7Y5_9BACI</name>
<dbReference type="Proteomes" id="UP001156102">
    <property type="component" value="Unassembled WGS sequence"/>
</dbReference>
<accession>A0AA41X7Y5</accession>
<protein>
    <submittedName>
        <fullName evidence="1">Cytoplasmic protein</fullName>
    </submittedName>
</protein>
<sequence length="98" mass="11206">MYRTTVNGQEIIIKVSLRLAKESVDRDAVYESVLSIAERLLCRPEQADFAVHNKEIGLIIGEVQRGSITVFAVEHIIQKQNIFRQHMQDYMFEEGAGL</sequence>
<organism evidence="1 2">
    <name type="scientific">Ectobacillus ponti</name>
    <dbReference type="NCBI Taxonomy" id="2961894"/>
    <lineage>
        <taxon>Bacteria</taxon>
        <taxon>Bacillati</taxon>
        <taxon>Bacillota</taxon>
        <taxon>Bacilli</taxon>
        <taxon>Bacillales</taxon>
        <taxon>Bacillaceae</taxon>
        <taxon>Ectobacillus</taxon>
    </lineage>
</organism>
<proteinExistence type="predicted"/>
<gene>
    <name evidence="1" type="ORF">NK662_09760</name>
</gene>